<dbReference type="Proteomes" id="UP000250043">
    <property type="component" value="Unassembled WGS sequence"/>
</dbReference>
<dbReference type="InterPro" id="IPR036397">
    <property type="entry name" value="RNaseH_sf"/>
</dbReference>
<protein>
    <recommendedName>
        <fullName evidence="1">RNase H type-1 domain-containing protein</fullName>
    </recommendedName>
</protein>
<dbReference type="OrthoDB" id="2797645at2759"/>
<dbReference type="EMBL" id="KV722863">
    <property type="protein sequence ID" value="OCH83693.1"/>
    <property type="molecule type" value="Genomic_DNA"/>
</dbReference>
<evidence type="ECO:0000313" key="3">
    <source>
        <dbReference type="Proteomes" id="UP000250043"/>
    </source>
</evidence>
<reference evidence="2 3" key="1">
    <citation type="submission" date="2016-07" db="EMBL/GenBank/DDBJ databases">
        <title>Draft genome of the white-rot fungus Obba rivulosa 3A-2.</title>
        <authorList>
            <consortium name="DOE Joint Genome Institute"/>
            <person name="Miettinen O."/>
            <person name="Riley R."/>
            <person name="Acob R."/>
            <person name="Barry K."/>
            <person name="Cullen D."/>
            <person name="De Vries R."/>
            <person name="Hainaut M."/>
            <person name="Hatakka A."/>
            <person name="Henrissat B."/>
            <person name="Hilden K."/>
            <person name="Kuo R."/>
            <person name="Labutti K."/>
            <person name="Lipzen A."/>
            <person name="Makela M.R."/>
            <person name="Sandor L."/>
            <person name="Spatafora J.W."/>
            <person name="Grigoriev I.V."/>
            <person name="Hibbett D.S."/>
        </authorList>
    </citation>
    <scope>NUCLEOTIDE SEQUENCE [LARGE SCALE GENOMIC DNA]</scope>
    <source>
        <strain evidence="2 3">3A-2</strain>
    </source>
</reference>
<feature type="non-terminal residue" evidence="2">
    <location>
        <position position="94"/>
    </location>
</feature>
<dbReference type="GO" id="GO:0004523">
    <property type="term" value="F:RNA-DNA hybrid ribonuclease activity"/>
    <property type="evidence" value="ECO:0007669"/>
    <property type="project" value="InterPro"/>
</dbReference>
<feature type="non-terminal residue" evidence="2">
    <location>
        <position position="1"/>
    </location>
</feature>
<dbReference type="Gene3D" id="3.30.420.10">
    <property type="entry name" value="Ribonuclease H-like superfamily/Ribonuclease H"/>
    <property type="match status" value="1"/>
</dbReference>
<accession>A0A8E2AGG1</accession>
<keyword evidence="3" id="KW-1185">Reference proteome</keyword>
<proteinExistence type="predicted"/>
<dbReference type="PROSITE" id="PS50879">
    <property type="entry name" value="RNASE_H_1"/>
    <property type="match status" value="1"/>
</dbReference>
<gene>
    <name evidence="2" type="ORF">OBBRIDRAFT_710077</name>
</gene>
<dbReference type="AlphaFoldDB" id="A0A8E2AGG1"/>
<dbReference type="InterPro" id="IPR002156">
    <property type="entry name" value="RNaseH_domain"/>
</dbReference>
<evidence type="ECO:0000313" key="2">
    <source>
        <dbReference type="EMBL" id="OCH83693.1"/>
    </source>
</evidence>
<evidence type="ECO:0000259" key="1">
    <source>
        <dbReference type="PROSITE" id="PS50879"/>
    </source>
</evidence>
<sequence length="94" mass="10326">LTMRWVPGHSDIHGNEMADIHAKRAAAGESSDKSCLPPGLLKKGLPSSCSSTKQTFATRLKAHAREQWTQSPRYARLRTIDPTLPSPAYGKLIE</sequence>
<organism evidence="2 3">
    <name type="scientific">Obba rivulosa</name>
    <dbReference type="NCBI Taxonomy" id="1052685"/>
    <lineage>
        <taxon>Eukaryota</taxon>
        <taxon>Fungi</taxon>
        <taxon>Dikarya</taxon>
        <taxon>Basidiomycota</taxon>
        <taxon>Agaricomycotina</taxon>
        <taxon>Agaricomycetes</taxon>
        <taxon>Polyporales</taxon>
        <taxon>Gelatoporiaceae</taxon>
        <taxon>Obba</taxon>
    </lineage>
</organism>
<name>A0A8E2AGG1_9APHY</name>
<dbReference type="GO" id="GO:0003676">
    <property type="term" value="F:nucleic acid binding"/>
    <property type="evidence" value="ECO:0007669"/>
    <property type="project" value="InterPro"/>
</dbReference>
<dbReference type="InterPro" id="IPR012337">
    <property type="entry name" value="RNaseH-like_sf"/>
</dbReference>
<dbReference type="SUPFAM" id="SSF53098">
    <property type="entry name" value="Ribonuclease H-like"/>
    <property type="match status" value="1"/>
</dbReference>
<feature type="domain" description="RNase H type-1" evidence="1">
    <location>
        <begin position="1"/>
        <end position="27"/>
    </location>
</feature>